<organism evidence="1 2">
    <name type="scientific">Rhododendron griersonianum</name>
    <dbReference type="NCBI Taxonomy" id="479676"/>
    <lineage>
        <taxon>Eukaryota</taxon>
        <taxon>Viridiplantae</taxon>
        <taxon>Streptophyta</taxon>
        <taxon>Embryophyta</taxon>
        <taxon>Tracheophyta</taxon>
        <taxon>Spermatophyta</taxon>
        <taxon>Magnoliopsida</taxon>
        <taxon>eudicotyledons</taxon>
        <taxon>Gunneridae</taxon>
        <taxon>Pentapetalae</taxon>
        <taxon>asterids</taxon>
        <taxon>Ericales</taxon>
        <taxon>Ericaceae</taxon>
        <taxon>Ericoideae</taxon>
        <taxon>Rhodoreae</taxon>
        <taxon>Rhododendron</taxon>
    </lineage>
</organism>
<gene>
    <name evidence="1" type="ORF">RHGRI_010294</name>
</gene>
<comment type="caution">
    <text evidence="1">The sequence shown here is derived from an EMBL/GenBank/DDBJ whole genome shotgun (WGS) entry which is preliminary data.</text>
</comment>
<proteinExistence type="predicted"/>
<dbReference type="Proteomes" id="UP000823749">
    <property type="component" value="Chromosome 4"/>
</dbReference>
<dbReference type="EMBL" id="JACTNZ010000004">
    <property type="protein sequence ID" value="KAG5552142.1"/>
    <property type="molecule type" value="Genomic_DNA"/>
</dbReference>
<accession>A0AAV6KHX6</accession>
<keyword evidence="2" id="KW-1185">Reference proteome</keyword>
<name>A0AAV6KHX6_9ERIC</name>
<sequence length="68" mass="7680">MEMMGSSSDEKKYLLLLLHHNDHPPNPKKGGCRTIPFIIGNDDDLVNSYDSTFPQMKPAPLFNATPHR</sequence>
<evidence type="ECO:0000313" key="1">
    <source>
        <dbReference type="EMBL" id="KAG5552142.1"/>
    </source>
</evidence>
<reference evidence="1" key="1">
    <citation type="submission" date="2020-08" db="EMBL/GenBank/DDBJ databases">
        <title>Plant Genome Project.</title>
        <authorList>
            <person name="Zhang R.-G."/>
        </authorList>
    </citation>
    <scope>NUCLEOTIDE SEQUENCE</scope>
    <source>
        <strain evidence="1">WSP0</strain>
        <tissue evidence="1">Leaf</tissue>
    </source>
</reference>
<evidence type="ECO:0000313" key="2">
    <source>
        <dbReference type="Proteomes" id="UP000823749"/>
    </source>
</evidence>
<dbReference type="AlphaFoldDB" id="A0AAV6KHX6"/>
<protein>
    <submittedName>
        <fullName evidence="1">Uncharacterized protein</fullName>
    </submittedName>
</protein>